<evidence type="ECO:0000313" key="3">
    <source>
        <dbReference type="Proteomes" id="UP000000684"/>
    </source>
</evidence>
<dbReference type="KEGG" id="sfr:Sfri_3030"/>
<keyword evidence="1" id="KW-0472">Membrane</keyword>
<dbReference type="eggNOG" id="ENOG502ZYVF">
    <property type="taxonomic scope" value="Bacteria"/>
</dbReference>
<dbReference type="Pfam" id="PF11086">
    <property type="entry name" value="DUF2878"/>
    <property type="match status" value="1"/>
</dbReference>
<feature type="transmembrane region" description="Helical" evidence="1">
    <location>
        <begin position="75"/>
        <end position="97"/>
    </location>
</feature>
<dbReference type="AlphaFoldDB" id="Q07YP6"/>
<feature type="transmembrane region" description="Helical" evidence="1">
    <location>
        <begin position="52"/>
        <end position="68"/>
    </location>
</feature>
<protein>
    <recommendedName>
        <fullName evidence="4">DUF2878 domain-containing protein</fullName>
    </recommendedName>
</protein>
<dbReference type="InterPro" id="IPR021306">
    <property type="entry name" value="DUF2878"/>
</dbReference>
<evidence type="ECO:0000256" key="1">
    <source>
        <dbReference type="SAM" id="Phobius"/>
    </source>
</evidence>
<keyword evidence="1" id="KW-0812">Transmembrane</keyword>
<keyword evidence="3" id="KW-1185">Reference proteome</keyword>
<keyword evidence="1" id="KW-1133">Transmembrane helix</keyword>
<reference evidence="2 3" key="1">
    <citation type="submission" date="2006-08" db="EMBL/GenBank/DDBJ databases">
        <title>Complete sequence of Shewanella frigidimarina NCIMB 400.</title>
        <authorList>
            <consortium name="US DOE Joint Genome Institute"/>
            <person name="Copeland A."/>
            <person name="Lucas S."/>
            <person name="Lapidus A."/>
            <person name="Barry K."/>
            <person name="Detter J.C."/>
            <person name="Glavina del Rio T."/>
            <person name="Hammon N."/>
            <person name="Israni S."/>
            <person name="Dalin E."/>
            <person name="Tice H."/>
            <person name="Pitluck S."/>
            <person name="Fredrickson J.K."/>
            <person name="Kolker E."/>
            <person name="McCuel L.A."/>
            <person name="DiChristina T."/>
            <person name="Nealson K.H."/>
            <person name="Newman D."/>
            <person name="Tiedje J.M."/>
            <person name="Zhou J."/>
            <person name="Romine M.F."/>
            <person name="Culley D.E."/>
            <person name="Serres M."/>
            <person name="Chertkov O."/>
            <person name="Brettin T."/>
            <person name="Bruce D."/>
            <person name="Han C."/>
            <person name="Tapia R."/>
            <person name="Gilna P."/>
            <person name="Schmutz J."/>
            <person name="Larimer F."/>
            <person name="Land M."/>
            <person name="Hauser L."/>
            <person name="Kyrpides N."/>
            <person name="Mikhailova N."/>
            <person name="Richardson P."/>
        </authorList>
    </citation>
    <scope>NUCLEOTIDE SEQUENCE [LARGE SCALE GENOMIC DNA]</scope>
    <source>
        <strain evidence="2 3">NCIMB 400</strain>
    </source>
</reference>
<feature type="transmembrane region" description="Helical" evidence="1">
    <location>
        <begin position="130"/>
        <end position="149"/>
    </location>
</feature>
<proteinExistence type="predicted"/>
<dbReference type="EMBL" id="CP000447">
    <property type="protein sequence ID" value="ABI72868.1"/>
    <property type="molecule type" value="Genomic_DNA"/>
</dbReference>
<feature type="transmembrane region" description="Helical" evidence="1">
    <location>
        <begin position="161"/>
        <end position="181"/>
    </location>
</feature>
<name>Q07YP6_SHEFN</name>
<organism evidence="2 3">
    <name type="scientific">Shewanella frigidimarina (strain NCIMB 400)</name>
    <dbReference type="NCBI Taxonomy" id="318167"/>
    <lineage>
        <taxon>Bacteria</taxon>
        <taxon>Pseudomonadati</taxon>
        <taxon>Pseudomonadota</taxon>
        <taxon>Gammaproteobacteria</taxon>
        <taxon>Alteromonadales</taxon>
        <taxon>Shewanellaceae</taxon>
        <taxon>Shewanella</taxon>
    </lineage>
</organism>
<gene>
    <name evidence="2" type="ordered locus">Sfri_3030</name>
</gene>
<accession>Q07YP6</accession>
<evidence type="ECO:0000313" key="2">
    <source>
        <dbReference type="EMBL" id="ABI72868.1"/>
    </source>
</evidence>
<sequence length="196" mass="21826">MIIFPGNELPGRLLLFVRGVMSTHCLPSKLVILINAVCFQLVWWAGVLAHNQLILLSILLLISHFLLSKSVRHDALVMCVCGAIGITVDSLLVWFGVFKFDNMPYWLGLLWLYFALCLDYSLALFRKFPLLLQALLGGIFGCLSYLAGAKFDAVMLPLGEVWSGLILVLIWSCLFPVLLIISSRITTVDLALEDGR</sequence>
<evidence type="ECO:0008006" key="4">
    <source>
        <dbReference type="Google" id="ProtNLM"/>
    </source>
</evidence>
<dbReference type="Proteomes" id="UP000000684">
    <property type="component" value="Chromosome"/>
</dbReference>
<dbReference type="STRING" id="318167.Sfri_3030"/>
<feature type="transmembrane region" description="Helical" evidence="1">
    <location>
        <begin position="103"/>
        <end position="123"/>
    </location>
</feature>
<dbReference type="HOGENOM" id="CLU_110723_0_0_6"/>